<evidence type="ECO:0000259" key="1">
    <source>
        <dbReference type="PROSITE" id="PS51725"/>
    </source>
</evidence>
<dbReference type="Proteomes" id="UP000755585">
    <property type="component" value="Unassembled WGS sequence"/>
</dbReference>
<dbReference type="SUPFAM" id="SSF54909">
    <property type="entry name" value="Dimeric alpha+beta barrel"/>
    <property type="match status" value="1"/>
</dbReference>
<evidence type="ECO:0000313" key="3">
    <source>
        <dbReference type="Proteomes" id="UP000755585"/>
    </source>
</evidence>
<keyword evidence="2" id="KW-0503">Monooxygenase</keyword>
<feature type="domain" description="ABM" evidence="1">
    <location>
        <begin position="16"/>
        <end position="106"/>
    </location>
</feature>
<protein>
    <submittedName>
        <fullName evidence="2">Heme-degrading monooxygenase HmoA</fullName>
    </submittedName>
</protein>
<dbReference type="GO" id="GO:0004497">
    <property type="term" value="F:monooxygenase activity"/>
    <property type="evidence" value="ECO:0007669"/>
    <property type="project" value="UniProtKB-KW"/>
</dbReference>
<accession>A0ABS4UIG2</accession>
<dbReference type="EMBL" id="JAGINT010000001">
    <property type="protein sequence ID" value="MBP2351440.1"/>
    <property type="molecule type" value="Genomic_DNA"/>
</dbReference>
<dbReference type="InterPro" id="IPR011008">
    <property type="entry name" value="Dimeric_a/b-barrel"/>
</dbReference>
<keyword evidence="2" id="KW-0560">Oxidoreductase</keyword>
<dbReference type="Gene3D" id="3.30.70.100">
    <property type="match status" value="1"/>
</dbReference>
<proteinExistence type="predicted"/>
<comment type="caution">
    <text evidence="2">The sequence shown here is derived from an EMBL/GenBank/DDBJ whole genome shotgun (WGS) entry which is preliminary data.</text>
</comment>
<gene>
    <name evidence="2" type="ORF">JOF29_002523</name>
</gene>
<evidence type="ECO:0000313" key="2">
    <source>
        <dbReference type="EMBL" id="MBP2351440.1"/>
    </source>
</evidence>
<name>A0ABS4UIG2_9ACTN</name>
<dbReference type="PROSITE" id="PS51725">
    <property type="entry name" value="ABM"/>
    <property type="match status" value="1"/>
</dbReference>
<sequence length="120" mass="13981">MNAEHEIQTGEQASPVYELTEFVVPKGRELEFEHVMRTARTVIARCAGLISIEYWRGVERRNVYTLLLKWRSMDAHLEEWRNSPHYPEWSALVVPFIVEPPRDEHFVPCGVAFPCDPESV</sequence>
<dbReference type="Pfam" id="PF03992">
    <property type="entry name" value="ABM"/>
    <property type="match status" value="1"/>
</dbReference>
<dbReference type="RefSeq" id="WP_209694339.1">
    <property type="nucleotide sequence ID" value="NZ_BAAAVU010000042.1"/>
</dbReference>
<reference evidence="2 3" key="1">
    <citation type="submission" date="2021-03" db="EMBL/GenBank/DDBJ databases">
        <title>Sequencing the genomes of 1000 actinobacteria strains.</title>
        <authorList>
            <person name="Klenk H.-P."/>
        </authorList>
    </citation>
    <scope>NUCLEOTIDE SEQUENCE [LARGE SCALE GENOMIC DNA]</scope>
    <source>
        <strain evidence="2 3">DSM 18824</strain>
    </source>
</reference>
<organism evidence="2 3">
    <name type="scientific">Kribbella aluminosa</name>
    <dbReference type="NCBI Taxonomy" id="416017"/>
    <lineage>
        <taxon>Bacteria</taxon>
        <taxon>Bacillati</taxon>
        <taxon>Actinomycetota</taxon>
        <taxon>Actinomycetes</taxon>
        <taxon>Propionibacteriales</taxon>
        <taxon>Kribbellaceae</taxon>
        <taxon>Kribbella</taxon>
    </lineage>
</organism>
<dbReference type="InterPro" id="IPR007138">
    <property type="entry name" value="ABM_dom"/>
</dbReference>
<keyword evidence="3" id="KW-1185">Reference proteome</keyword>